<dbReference type="FunFam" id="3.90.1170.10:FF:000001">
    <property type="entry name" value="50S ribosomal protein L16"/>
    <property type="match status" value="1"/>
</dbReference>
<dbReference type="EMBL" id="MHVJ01000011">
    <property type="protein sequence ID" value="OHA91663.1"/>
    <property type="molecule type" value="Genomic_DNA"/>
</dbReference>
<protein>
    <recommendedName>
        <fullName evidence="5 6">Large ribosomal subunit protein uL16</fullName>
    </recommendedName>
</protein>
<evidence type="ECO:0000256" key="4">
    <source>
        <dbReference type="ARBA" id="ARBA00023274"/>
    </source>
</evidence>
<evidence type="ECO:0000313" key="9">
    <source>
        <dbReference type="EMBL" id="OHA91663.1"/>
    </source>
</evidence>
<evidence type="ECO:0000313" key="10">
    <source>
        <dbReference type="Proteomes" id="UP000178612"/>
    </source>
</evidence>
<dbReference type="PRINTS" id="PR00060">
    <property type="entry name" value="RIBOSOMALL16"/>
</dbReference>
<comment type="subunit">
    <text evidence="6 8">Part of the 50S ribosomal subunit.</text>
</comment>
<sequence>MLFPKKVKYRKWQTMRKNKAKHNRPATRGVTVSFGSFGLKALEGARIKSNQIEAARKVVSRSVGKTGRFWIRIFPDMPYTSKPAEVKLGKGKGDLQGYVAPVLPGRVLFEVDGVLESVAREALRKAGTKLPLKTKIVAR</sequence>
<dbReference type="HAMAP" id="MF_01342">
    <property type="entry name" value="Ribosomal_uL16"/>
    <property type="match status" value="1"/>
</dbReference>
<dbReference type="Gene3D" id="3.90.1170.10">
    <property type="entry name" value="Ribosomal protein L10e/L16"/>
    <property type="match status" value="1"/>
</dbReference>
<dbReference type="InterPro" id="IPR036920">
    <property type="entry name" value="Ribosomal_uL16_sf"/>
</dbReference>
<keyword evidence="2 6" id="KW-0820">tRNA-binding</keyword>
<organism evidence="9 10">
    <name type="scientific">Candidatus Zambryskibacteria bacterium RIFCSPHIGHO2_01_FULL_49_18</name>
    <dbReference type="NCBI Taxonomy" id="1802740"/>
    <lineage>
        <taxon>Bacteria</taxon>
        <taxon>Candidatus Zambryskiibacteriota</taxon>
    </lineage>
</organism>
<comment type="similarity">
    <text evidence="1 6 7">Belongs to the universal ribosomal protein uL16 family.</text>
</comment>
<evidence type="ECO:0000256" key="6">
    <source>
        <dbReference type="HAMAP-Rule" id="MF_01342"/>
    </source>
</evidence>
<evidence type="ECO:0000256" key="8">
    <source>
        <dbReference type="RuleBase" id="RU004414"/>
    </source>
</evidence>
<dbReference type="CDD" id="cd01433">
    <property type="entry name" value="Ribosomal_L16_L10e"/>
    <property type="match status" value="1"/>
</dbReference>
<evidence type="ECO:0000256" key="2">
    <source>
        <dbReference type="ARBA" id="ARBA00022555"/>
    </source>
</evidence>
<evidence type="ECO:0000256" key="7">
    <source>
        <dbReference type="RuleBase" id="RU004413"/>
    </source>
</evidence>
<proteinExistence type="inferred from homology"/>
<dbReference type="Proteomes" id="UP000178612">
    <property type="component" value="Unassembled WGS sequence"/>
</dbReference>
<keyword evidence="6 8" id="KW-0699">rRNA-binding</keyword>
<dbReference type="GO" id="GO:0000049">
    <property type="term" value="F:tRNA binding"/>
    <property type="evidence" value="ECO:0007669"/>
    <property type="project" value="UniProtKB-KW"/>
</dbReference>
<name>A0A1G2T330_9BACT</name>
<accession>A0A1G2T330</accession>
<dbReference type="GO" id="GO:0003735">
    <property type="term" value="F:structural constituent of ribosome"/>
    <property type="evidence" value="ECO:0007669"/>
    <property type="project" value="InterPro"/>
</dbReference>
<dbReference type="PANTHER" id="PTHR12220:SF13">
    <property type="entry name" value="LARGE RIBOSOMAL SUBUNIT PROTEIN UL16M"/>
    <property type="match status" value="1"/>
</dbReference>
<dbReference type="NCBIfam" id="TIGR01164">
    <property type="entry name" value="rplP_bact"/>
    <property type="match status" value="1"/>
</dbReference>
<dbReference type="SUPFAM" id="SSF54686">
    <property type="entry name" value="Ribosomal protein L16p/L10e"/>
    <property type="match status" value="1"/>
</dbReference>
<dbReference type="GO" id="GO:0019843">
    <property type="term" value="F:rRNA binding"/>
    <property type="evidence" value="ECO:0007669"/>
    <property type="project" value="UniProtKB-UniRule"/>
</dbReference>
<dbReference type="AlphaFoldDB" id="A0A1G2T330"/>
<keyword evidence="3 6" id="KW-0689">Ribosomal protein</keyword>
<comment type="caution">
    <text evidence="9">The sequence shown here is derived from an EMBL/GenBank/DDBJ whole genome shotgun (WGS) entry which is preliminary data.</text>
</comment>
<dbReference type="PANTHER" id="PTHR12220">
    <property type="entry name" value="50S/60S RIBOSOMAL PROTEIN L16"/>
    <property type="match status" value="1"/>
</dbReference>
<comment type="function">
    <text evidence="6 8">Binds 23S rRNA and is also seen to make contacts with the A and possibly P site tRNAs.</text>
</comment>
<dbReference type="Pfam" id="PF00252">
    <property type="entry name" value="Ribosomal_L16"/>
    <property type="match status" value="1"/>
</dbReference>
<dbReference type="InterPro" id="IPR000114">
    <property type="entry name" value="Ribosomal_uL16_bact-type"/>
</dbReference>
<evidence type="ECO:0000256" key="1">
    <source>
        <dbReference type="ARBA" id="ARBA00008931"/>
    </source>
</evidence>
<dbReference type="GO" id="GO:0022625">
    <property type="term" value="C:cytosolic large ribosomal subunit"/>
    <property type="evidence" value="ECO:0007669"/>
    <property type="project" value="TreeGrafter"/>
</dbReference>
<reference evidence="9 10" key="1">
    <citation type="journal article" date="2016" name="Nat. Commun.">
        <title>Thousands of microbial genomes shed light on interconnected biogeochemical processes in an aquifer system.</title>
        <authorList>
            <person name="Anantharaman K."/>
            <person name="Brown C.T."/>
            <person name="Hug L.A."/>
            <person name="Sharon I."/>
            <person name="Castelle C.J."/>
            <person name="Probst A.J."/>
            <person name="Thomas B.C."/>
            <person name="Singh A."/>
            <person name="Wilkins M.J."/>
            <person name="Karaoz U."/>
            <person name="Brodie E.L."/>
            <person name="Williams K.H."/>
            <person name="Hubbard S.S."/>
            <person name="Banfield J.F."/>
        </authorList>
    </citation>
    <scope>NUCLEOTIDE SEQUENCE [LARGE SCALE GENOMIC DNA]</scope>
</reference>
<gene>
    <name evidence="6" type="primary">rplP</name>
    <name evidence="9" type="ORF">A2758_00975</name>
</gene>
<dbReference type="GO" id="GO:0006412">
    <property type="term" value="P:translation"/>
    <property type="evidence" value="ECO:0007669"/>
    <property type="project" value="UniProtKB-UniRule"/>
</dbReference>
<evidence type="ECO:0000256" key="3">
    <source>
        <dbReference type="ARBA" id="ARBA00022980"/>
    </source>
</evidence>
<keyword evidence="6 8" id="KW-0694">RNA-binding</keyword>
<keyword evidence="4 6" id="KW-0687">Ribonucleoprotein</keyword>
<dbReference type="InterPro" id="IPR047873">
    <property type="entry name" value="Ribosomal_uL16"/>
</dbReference>
<evidence type="ECO:0000256" key="5">
    <source>
        <dbReference type="ARBA" id="ARBA00035198"/>
    </source>
</evidence>
<dbReference type="InterPro" id="IPR016180">
    <property type="entry name" value="Ribosomal_uL16_dom"/>
</dbReference>